<keyword evidence="10" id="KW-1185">Reference proteome</keyword>
<evidence type="ECO:0000256" key="5">
    <source>
        <dbReference type="ARBA" id="ARBA00023163"/>
    </source>
</evidence>
<keyword evidence="6" id="KW-0539">Nucleus</keyword>
<dbReference type="GO" id="GO:0003677">
    <property type="term" value="F:DNA binding"/>
    <property type="evidence" value="ECO:0007669"/>
    <property type="project" value="UniProtKB-KW"/>
</dbReference>
<dbReference type="Pfam" id="PF02229">
    <property type="entry name" value="PC4"/>
    <property type="match status" value="1"/>
</dbReference>
<proteinExistence type="inferred from homology"/>
<evidence type="ECO:0000256" key="7">
    <source>
        <dbReference type="SAM" id="MobiDB-lite"/>
    </source>
</evidence>
<gene>
    <name evidence="9" type="ORF">ABEB36_008624</name>
</gene>
<dbReference type="SUPFAM" id="SSF54447">
    <property type="entry name" value="ssDNA-binding transcriptional regulator domain"/>
    <property type="match status" value="1"/>
</dbReference>
<comment type="similarity">
    <text evidence="2">Belongs to the transcriptional coactivator PC4 family.</text>
</comment>
<keyword evidence="4" id="KW-0238">DNA-binding</keyword>
<evidence type="ECO:0000256" key="3">
    <source>
        <dbReference type="ARBA" id="ARBA00023015"/>
    </source>
</evidence>
<dbReference type="Gene3D" id="2.30.31.10">
    <property type="entry name" value="Transcriptional Coactivator Pc4, Chain A"/>
    <property type="match status" value="1"/>
</dbReference>
<dbReference type="InterPro" id="IPR045125">
    <property type="entry name" value="Sub1/Tcp4-like"/>
</dbReference>
<protein>
    <recommendedName>
        <fullName evidence="8">Transcriptional coactivator p15 (PC4) C-terminal domain-containing protein</fullName>
    </recommendedName>
</protein>
<dbReference type="Proteomes" id="UP001566132">
    <property type="component" value="Unassembled WGS sequence"/>
</dbReference>
<dbReference type="InterPro" id="IPR003173">
    <property type="entry name" value="PC4_C"/>
</dbReference>
<feature type="region of interest" description="Disordered" evidence="7">
    <location>
        <begin position="1"/>
        <end position="40"/>
    </location>
</feature>
<dbReference type="EMBL" id="JBDJPC010000006">
    <property type="protein sequence ID" value="KAL1497712.1"/>
    <property type="molecule type" value="Genomic_DNA"/>
</dbReference>
<evidence type="ECO:0000256" key="4">
    <source>
        <dbReference type="ARBA" id="ARBA00023125"/>
    </source>
</evidence>
<feature type="compositionally biased region" description="Basic and acidic residues" evidence="7">
    <location>
        <begin position="17"/>
        <end position="37"/>
    </location>
</feature>
<evidence type="ECO:0000313" key="10">
    <source>
        <dbReference type="Proteomes" id="UP001566132"/>
    </source>
</evidence>
<evidence type="ECO:0000256" key="6">
    <source>
        <dbReference type="ARBA" id="ARBA00023242"/>
    </source>
</evidence>
<evidence type="ECO:0000256" key="1">
    <source>
        <dbReference type="ARBA" id="ARBA00004123"/>
    </source>
</evidence>
<keyword evidence="3" id="KW-0805">Transcription regulation</keyword>
<evidence type="ECO:0000259" key="8">
    <source>
        <dbReference type="Pfam" id="PF02229"/>
    </source>
</evidence>
<comment type="caution">
    <text evidence="9">The sequence shown here is derived from an EMBL/GenBank/DDBJ whole genome shotgun (WGS) entry which is preliminary data.</text>
</comment>
<evidence type="ECO:0000256" key="2">
    <source>
        <dbReference type="ARBA" id="ARBA00009001"/>
    </source>
</evidence>
<keyword evidence="5" id="KW-0804">Transcription</keyword>
<feature type="domain" description="Transcriptional coactivator p15 (PC4) C-terminal" evidence="8">
    <location>
        <begin position="42"/>
        <end position="92"/>
    </location>
</feature>
<sequence>MPKKTKKADTSDSDSGPDDREPMKKKLKSSDGYRTEDSEPTWDLGKNRFVKVSEFKGKVYINIREFYNAEGELRPTKKGVMLTPEQFQRFKASIDEIDEELKKK</sequence>
<dbReference type="InterPro" id="IPR009044">
    <property type="entry name" value="ssDNA-bd_transcriptional_reg"/>
</dbReference>
<name>A0ABD1EN62_HYPHA</name>
<accession>A0ABD1EN62</accession>
<evidence type="ECO:0000313" key="9">
    <source>
        <dbReference type="EMBL" id="KAL1497712.1"/>
    </source>
</evidence>
<comment type="subcellular location">
    <subcellularLocation>
        <location evidence="1">Nucleus</location>
    </subcellularLocation>
</comment>
<dbReference type="GO" id="GO:0005634">
    <property type="term" value="C:nucleus"/>
    <property type="evidence" value="ECO:0007669"/>
    <property type="project" value="UniProtKB-SubCell"/>
</dbReference>
<dbReference type="PANTHER" id="PTHR13215">
    <property type="entry name" value="RNA POLYMERASE II TRANSCRIPTIONAL COACTIVATOR"/>
    <property type="match status" value="1"/>
</dbReference>
<organism evidence="9 10">
    <name type="scientific">Hypothenemus hampei</name>
    <name type="common">Coffee berry borer</name>
    <dbReference type="NCBI Taxonomy" id="57062"/>
    <lineage>
        <taxon>Eukaryota</taxon>
        <taxon>Metazoa</taxon>
        <taxon>Ecdysozoa</taxon>
        <taxon>Arthropoda</taxon>
        <taxon>Hexapoda</taxon>
        <taxon>Insecta</taxon>
        <taxon>Pterygota</taxon>
        <taxon>Neoptera</taxon>
        <taxon>Endopterygota</taxon>
        <taxon>Coleoptera</taxon>
        <taxon>Polyphaga</taxon>
        <taxon>Cucujiformia</taxon>
        <taxon>Curculionidae</taxon>
        <taxon>Scolytinae</taxon>
        <taxon>Hypothenemus</taxon>
    </lineage>
</organism>
<reference evidence="9 10" key="1">
    <citation type="submission" date="2024-05" db="EMBL/GenBank/DDBJ databases">
        <title>Genetic variation in Jamaican populations of the coffee berry borer (Hypothenemus hampei).</title>
        <authorList>
            <person name="Errbii M."/>
            <person name="Myrie A."/>
        </authorList>
    </citation>
    <scope>NUCLEOTIDE SEQUENCE [LARGE SCALE GENOMIC DNA]</scope>
    <source>
        <strain evidence="9">JA-Hopewell-2020-01-JO</strain>
        <tissue evidence="9">Whole body</tissue>
    </source>
</reference>
<dbReference type="AlphaFoldDB" id="A0ABD1EN62"/>